<keyword evidence="4" id="KW-1185">Reference proteome</keyword>
<dbReference type="InterPro" id="IPR000477">
    <property type="entry name" value="RT_dom"/>
</dbReference>
<evidence type="ECO:0000259" key="2">
    <source>
        <dbReference type="Pfam" id="PF00078"/>
    </source>
</evidence>
<comment type="caution">
    <text evidence="3">The sequence shown here is derived from an EMBL/GenBank/DDBJ whole genome shotgun (WGS) entry which is preliminary data.</text>
</comment>
<dbReference type="PANTHER" id="PTHR36688:SF1">
    <property type="entry name" value="ENDONUCLEASE_EXONUCLEASE_PHOSPHATASE DOMAIN-CONTAINING PROTEIN"/>
    <property type="match status" value="1"/>
</dbReference>
<gene>
    <name evidence="3" type="ORF">AAG570_005432</name>
</gene>
<dbReference type="InterPro" id="IPR052560">
    <property type="entry name" value="RdDP_mobile_element"/>
</dbReference>
<dbReference type="EMBL" id="JBFDAA010000018">
    <property type="protein sequence ID" value="KAL1115937.1"/>
    <property type="molecule type" value="Genomic_DNA"/>
</dbReference>
<evidence type="ECO:0000256" key="1">
    <source>
        <dbReference type="SAM" id="MobiDB-lite"/>
    </source>
</evidence>
<evidence type="ECO:0000313" key="4">
    <source>
        <dbReference type="Proteomes" id="UP001558652"/>
    </source>
</evidence>
<proteinExistence type="predicted"/>
<organism evidence="3 4">
    <name type="scientific">Ranatra chinensis</name>
    <dbReference type="NCBI Taxonomy" id="642074"/>
    <lineage>
        <taxon>Eukaryota</taxon>
        <taxon>Metazoa</taxon>
        <taxon>Ecdysozoa</taxon>
        <taxon>Arthropoda</taxon>
        <taxon>Hexapoda</taxon>
        <taxon>Insecta</taxon>
        <taxon>Pterygota</taxon>
        <taxon>Neoptera</taxon>
        <taxon>Paraneoptera</taxon>
        <taxon>Hemiptera</taxon>
        <taxon>Heteroptera</taxon>
        <taxon>Panheteroptera</taxon>
        <taxon>Nepomorpha</taxon>
        <taxon>Nepidae</taxon>
        <taxon>Ranatrinae</taxon>
        <taxon>Ranatra</taxon>
    </lineage>
</organism>
<protein>
    <recommendedName>
        <fullName evidence="2">Reverse transcriptase domain-containing protein</fullName>
    </recommendedName>
</protein>
<dbReference type="Pfam" id="PF00078">
    <property type="entry name" value="RVT_1"/>
    <property type="match status" value="1"/>
</dbReference>
<feature type="domain" description="Reverse transcriptase" evidence="2">
    <location>
        <begin position="201"/>
        <end position="309"/>
    </location>
</feature>
<sequence length="595" mass="66153">MIEINSAFVKEFKLEGLNAIKTKDGTRLCIKNSKDYVSLQNFLERKGISHIIFKLKDERPVKYVIRGVDDETLPEELNSEGFPVIRMTQLKSTGDRRILPLFLVEFHLAVDKNKVNGITNIFGIGVRIEPYKISKTMPQLPATRATIHTCWDYQNRVAGQEGNSLWKETKRITRRPARLPAFVCKGRQIPGPDAIPNLVLKQLSRKDLLTLTDMFNSFFAVQYFPVEWKKASIIVFAKPNWKPIKAGVPHGSLLGPILFNLYVNDLPASLGTKLAMYADDTAFLAQSWKPSLVSNRLRGALDKAESWFSRVTKGNHFFEWKNIRAGVPQGSLLWPVLFNLYINDLPETTNTQVAMYADDTAFLAQSWKPGLVTNRLQEALIRAESWSLHQVVSMTADLEEHTTTWWRDHDSARIRASCSLFVTSPGFHDWARKAVSSAYIATWKDSNGHGVFVESAGRIFYDSEELIEERRGPSGGHPPLALGRQGTRAGQVGGRSGACRLVPSDRPRGTHAAAQRAFVEVVRLHRGPCLQHPGLNSAEGGIGGWESLPSPNDPGIDGRAAVPTSADASTPTHRDRGCSIPPGRPGRRCTGTRGS</sequence>
<dbReference type="Proteomes" id="UP001558652">
    <property type="component" value="Unassembled WGS sequence"/>
</dbReference>
<accession>A0ABD0XXF0</accession>
<reference evidence="3 4" key="1">
    <citation type="submission" date="2024-07" db="EMBL/GenBank/DDBJ databases">
        <title>Chromosome-level genome assembly of the water stick insect Ranatra chinensis (Heteroptera: Nepidae).</title>
        <authorList>
            <person name="Liu X."/>
        </authorList>
    </citation>
    <scope>NUCLEOTIDE SEQUENCE [LARGE SCALE GENOMIC DNA]</scope>
    <source>
        <strain evidence="3">Cailab_2021Rc</strain>
        <tissue evidence="3">Muscle</tissue>
    </source>
</reference>
<feature type="region of interest" description="Disordered" evidence="1">
    <location>
        <begin position="541"/>
        <end position="595"/>
    </location>
</feature>
<dbReference type="PANTHER" id="PTHR36688">
    <property type="entry name" value="ENDO/EXONUCLEASE/PHOSPHATASE DOMAIN-CONTAINING PROTEIN"/>
    <property type="match status" value="1"/>
</dbReference>
<dbReference type="AlphaFoldDB" id="A0ABD0XXF0"/>
<name>A0ABD0XXF0_9HEMI</name>
<feature type="region of interest" description="Disordered" evidence="1">
    <location>
        <begin position="470"/>
        <end position="494"/>
    </location>
</feature>
<evidence type="ECO:0000313" key="3">
    <source>
        <dbReference type="EMBL" id="KAL1115937.1"/>
    </source>
</evidence>